<name>A0ABQ3GWG1_9NEIS</name>
<dbReference type="InterPro" id="IPR039374">
    <property type="entry name" value="SIP_fam"/>
</dbReference>
<comment type="similarity">
    <text evidence="1">Belongs to the SIP oxidoreductase family.</text>
</comment>
<organism evidence="3 4">
    <name type="scientific">Jeongeupia chitinilytica</name>
    <dbReference type="NCBI Taxonomy" id="1041641"/>
    <lineage>
        <taxon>Bacteria</taxon>
        <taxon>Pseudomonadati</taxon>
        <taxon>Pseudomonadota</taxon>
        <taxon>Betaproteobacteria</taxon>
        <taxon>Neisseriales</taxon>
        <taxon>Chitinibacteraceae</taxon>
        <taxon>Jeongeupia</taxon>
    </lineage>
</organism>
<dbReference type="Pfam" id="PF08021">
    <property type="entry name" value="FAD_binding_9"/>
    <property type="match status" value="1"/>
</dbReference>
<dbReference type="PROSITE" id="PS51384">
    <property type="entry name" value="FAD_FR"/>
    <property type="match status" value="1"/>
</dbReference>
<evidence type="ECO:0000313" key="3">
    <source>
        <dbReference type="EMBL" id="GHD56868.1"/>
    </source>
</evidence>
<dbReference type="PANTHER" id="PTHR30157:SF0">
    <property type="entry name" value="NADPH-DEPENDENT FERRIC-CHELATE REDUCTASE"/>
    <property type="match status" value="1"/>
</dbReference>
<dbReference type="EMBL" id="BMYO01000001">
    <property type="protein sequence ID" value="GHD56868.1"/>
    <property type="molecule type" value="Genomic_DNA"/>
</dbReference>
<accession>A0ABQ3GWG1</accession>
<reference evidence="4" key="1">
    <citation type="journal article" date="2019" name="Int. J. Syst. Evol. Microbiol.">
        <title>The Global Catalogue of Microorganisms (GCM) 10K type strain sequencing project: providing services to taxonomists for standard genome sequencing and annotation.</title>
        <authorList>
            <consortium name="The Broad Institute Genomics Platform"/>
            <consortium name="The Broad Institute Genome Sequencing Center for Infectious Disease"/>
            <person name="Wu L."/>
            <person name="Ma J."/>
        </authorList>
    </citation>
    <scope>NUCLEOTIDE SEQUENCE [LARGE SCALE GENOMIC DNA]</scope>
    <source>
        <strain evidence="4">KCTC 23701</strain>
    </source>
</reference>
<dbReference type="Pfam" id="PF04954">
    <property type="entry name" value="SIP"/>
    <property type="match status" value="1"/>
</dbReference>
<proteinExistence type="inferred from homology"/>
<evidence type="ECO:0000259" key="2">
    <source>
        <dbReference type="PROSITE" id="PS51384"/>
    </source>
</evidence>
<protein>
    <submittedName>
        <fullName evidence="3">Siderophore-interacting protein</fullName>
    </submittedName>
</protein>
<comment type="caution">
    <text evidence="3">The sequence shown here is derived from an EMBL/GenBank/DDBJ whole genome shotgun (WGS) entry which is preliminary data.</text>
</comment>
<dbReference type="InterPro" id="IPR017927">
    <property type="entry name" value="FAD-bd_FR_type"/>
</dbReference>
<dbReference type="InterPro" id="IPR039261">
    <property type="entry name" value="FNR_nucleotide-bd"/>
</dbReference>
<dbReference type="InterPro" id="IPR017938">
    <property type="entry name" value="Riboflavin_synthase-like_b-brl"/>
</dbReference>
<dbReference type="InterPro" id="IPR007037">
    <property type="entry name" value="SIP_rossman_dom"/>
</dbReference>
<dbReference type="SUPFAM" id="SSF63380">
    <property type="entry name" value="Riboflavin synthase domain-like"/>
    <property type="match status" value="1"/>
</dbReference>
<sequence length="274" mass="29615">MEKHIQEKHSVTRVRHPLKLRLITVRKTERIAPHMLRVTFAGESLQDFVSASHDDHVKLFFPAPGQAAPILPSLSETGPEYPEGAIRPSMRDYTPSSYDPVAGELVIDFALHGDGLAASWAEQAAPGQVIGAGGPRGSFVVSDDFDWYLLIGDETALPAIGRRLAELPVGARAIVIAEVADAGEEINLPSEAEVSLTWLHRNGEPAGYPQRLEGAVRALALPAGEGYVWAAAELSVIGAIRKVLVDEHGINKKRIRAASYWKHGAVAHHSALED</sequence>
<dbReference type="RefSeq" id="WP_189458533.1">
    <property type="nucleotide sequence ID" value="NZ_BMYO01000001.1"/>
</dbReference>
<gene>
    <name evidence="3" type="primary">mxcB</name>
    <name evidence="3" type="ORF">GCM10007350_04700</name>
</gene>
<evidence type="ECO:0000313" key="4">
    <source>
        <dbReference type="Proteomes" id="UP000604737"/>
    </source>
</evidence>
<dbReference type="Proteomes" id="UP000604737">
    <property type="component" value="Unassembled WGS sequence"/>
</dbReference>
<evidence type="ECO:0000256" key="1">
    <source>
        <dbReference type="ARBA" id="ARBA00035644"/>
    </source>
</evidence>
<dbReference type="CDD" id="cd06193">
    <property type="entry name" value="siderophore_interacting"/>
    <property type="match status" value="1"/>
</dbReference>
<keyword evidence="4" id="KW-1185">Reference proteome</keyword>
<dbReference type="InterPro" id="IPR013113">
    <property type="entry name" value="SIP_FAD-bd"/>
</dbReference>
<feature type="domain" description="FAD-binding FR-type" evidence="2">
    <location>
        <begin position="18"/>
        <end position="142"/>
    </location>
</feature>
<dbReference type="Gene3D" id="3.40.50.80">
    <property type="entry name" value="Nucleotide-binding domain of ferredoxin-NADP reductase (FNR) module"/>
    <property type="match status" value="1"/>
</dbReference>
<dbReference type="PANTHER" id="PTHR30157">
    <property type="entry name" value="FERRIC REDUCTASE, NADPH-DEPENDENT"/>
    <property type="match status" value="1"/>
</dbReference>
<dbReference type="Gene3D" id="2.40.30.10">
    <property type="entry name" value="Translation factors"/>
    <property type="match status" value="1"/>
</dbReference>